<evidence type="ECO:0000256" key="1">
    <source>
        <dbReference type="SAM" id="MobiDB-lite"/>
    </source>
</evidence>
<evidence type="ECO:0000313" key="3">
    <source>
        <dbReference type="EMBL" id="MFC7290433.1"/>
    </source>
</evidence>
<dbReference type="InterPro" id="IPR042230">
    <property type="entry name" value="CusF_sf"/>
</dbReference>
<feature type="chain" id="PRO_5047147344" evidence="2">
    <location>
        <begin position="19"/>
        <end position="144"/>
    </location>
</feature>
<dbReference type="Pfam" id="PF11604">
    <property type="entry name" value="CusF_Ec"/>
    <property type="match status" value="1"/>
</dbReference>
<dbReference type="InterPro" id="IPR021647">
    <property type="entry name" value="CusF_Ec"/>
</dbReference>
<feature type="signal peptide" evidence="2">
    <location>
        <begin position="1"/>
        <end position="18"/>
    </location>
</feature>
<comment type="caution">
    <text evidence="3">The sequence shown here is derived from an EMBL/GenBank/DDBJ whole genome shotgun (WGS) entry which is preliminary data.</text>
</comment>
<keyword evidence="4" id="KW-1185">Reference proteome</keyword>
<evidence type="ECO:0000313" key="4">
    <source>
        <dbReference type="Proteomes" id="UP001596492"/>
    </source>
</evidence>
<proteinExistence type="predicted"/>
<dbReference type="EMBL" id="JBHTBR010000002">
    <property type="protein sequence ID" value="MFC7290433.1"/>
    <property type="molecule type" value="Genomic_DNA"/>
</dbReference>
<keyword evidence="2" id="KW-0732">Signal</keyword>
<protein>
    <submittedName>
        <fullName evidence="3">Copper-binding protein</fullName>
    </submittedName>
</protein>
<feature type="compositionally biased region" description="Low complexity" evidence="1">
    <location>
        <begin position="31"/>
        <end position="41"/>
    </location>
</feature>
<dbReference type="RefSeq" id="WP_382165323.1">
    <property type="nucleotide sequence ID" value="NZ_JBHTBR010000002.1"/>
</dbReference>
<dbReference type="Gene3D" id="2.40.50.320">
    <property type="entry name" value="Copper binding periplasmic protein CusF"/>
    <property type="match status" value="1"/>
</dbReference>
<reference evidence="4" key="1">
    <citation type="journal article" date="2019" name="Int. J. Syst. Evol. Microbiol.">
        <title>The Global Catalogue of Microorganisms (GCM) 10K type strain sequencing project: providing services to taxonomists for standard genome sequencing and annotation.</title>
        <authorList>
            <consortium name="The Broad Institute Genomics Platform"/>
            <consortium name="The Broad Institute Genome Sequencing Center for Infectious Disease"/>
            <person name="Wu L."/>
            <person name="Ma J."/>
        </authorList>
    </citation>
    <scope>NUCLEOTIDE SEQUENCE [LARGE SCALE GENOMIC DNA]</scope>
    <source>
        <strain evidence="4">CCUG 51308</strain>
    </source>
</reference>
<dbReference type="Proteomes" id="UP001596492">
    <property type="component" value="Unassembled WGS sequence"/>
</dbReference>
<dbReference type="PROSITE" id="PS51257">
    <property type="entry name" value="PROKAR_LIPOPROTEIN"/>
    <property type="match status" value="1"/>
</dbReference>
<organism evidence="3 4">
    <name type="scientific">Hirschia litorea</name>
    <dbReference type="NCBI Taxonomy" id="1199156"/>
    <lineage>
        <taxon>Bacteria</taxon>
        <taxon>Pseudomonadati</taxon>
        <taxon>Pseudomonadota</taxon>
        <taxon>Alphaproteobacteria</taxon>
        <taxon>Hyphomonadales</taxon>
        <taxon>Hyphomonadaceae</taxon>
        <taxon>Hirschia</taxon>
    </lineage>
</organism>
<accession>A0ABW2IHA8</accession>
<sequence>MKHLYSSLVLSFTLVVSACGEAGQQHDQTKTPPEQEQSSPQEHTHSEHTSSTGHANLGHATGKVESIGPNGDFIVIDHSPIPEIGMGAMTMGFDIQGEVDLSNFTSGNNVSFMVKKGRDNSYRITDICNTETQGDDCLTASMKH</sequence>
<evidence type="ECO:0000256" key="2">
    <source>
        <dbReference type="SAM" id="SignalP"/>
    </source>
</evidence>
<name>A0ABW2IHA8_9PROT</name>
<feature type="region of interest" description="Disordered" evidence="1">
    <location>
        <begin position="23"/>
        <end position="65"/>
    </location>
</feature>
<gene>
    <name evidence="3" type="ORF">ACFQS8_02300</name>
</gene>